<evidence type="ECO:0008006" key="2">
    <source>
        <dbReference type="Google" id="ProtNLM"/>
    </source>
</evidence>
<dbReference type="EMBL" id="AP026866">
    <property type="protein sequence ID" value="BDS08780.1"/>
    <property type="molecule type" value="Genomic_DNA"/>
</dbReference>
<sequence length="72" mass="8344">MMTVQYKTIQLFHMSFSLAVLGNTRNQPNLYRSSNGASMKQTKTNDLNVARREERKNQKFMAINFVTTDLGR</sequence>
<accession>A0AAT9FS73</accession>
<evidence type="ECO:0000313" key="1">
    <source>
        <dbReference type="EMBL" id="BDS08780.1"/>
    </source>
</evidence>
<dbReference type="AlphaFoldDB" id="A0AAT9FS73"/>
<organism evidence="1">
    <name type="scientific">Oceaniferula spumae</name>
    <dbReference type="NCBI Taxonomy" id="2979115"/>
    <lineage>
        <taxon>Bacteria</taxon>
        <taxon>Pseudomonadati</taxon>
        <taxon>Verrucomicrobiota</taxon>
        <taxon>Verrucomicrobiia</taxon>
        <taxon>Verrucomicrobiales</taxon>
        <taxon>Verrucomicrobiaceae</taxon>
        <taxon>Oceaniferula</taxon>
    </lineage>
</organism>
<dbReference type="KEGG" id="osu:NT6N_38200"/>
<reference evidence="1" key="1">
    <citation type="submission" date="2024-07" db="EMBL/GenBank/DDBJ databases">
        <title>Complete genome sequence of Verrucomicrobiaceae bacterium NT6N.</title>
        <authorList>
            <person name="Huang C."/>
            <person name="Takami H."/>
            <person name="Hamasaki K."/>
        </authorList>
    </citation>
    <scope>NUCLEOTIDE SEQUENCE</scope>
    <source>
        <strain evidence="1">NT6N</strain>
    </source>
</reference>
<name>A0AAT9FS73_9BACT</name>
<protein>
    <recommendedName>
        <fullName evidence="2">Secreted protein</fullName>
    </recommendedName>
</protein>
<gene>
    <name evidence="1" type="ORF">NT6N_38200</name>
</gene>
<proteinExistence type="predicted"/>